<evidence type="ECO:0000313" key="3">
    <source>
        <dbReference type="Proteomes" id="UP000242502"/>
    </source>
</evidence>
<keyword evidence="1" id="KW-1133">Transmembrane helix</keyword>
<dbReference type="EMBL" id="MDLC01000003">
    <property type="protein sequence ID" value="ODS24878.1"/>
    <property type="molecule type" value="Genomic_DNA"/>
</dbReference>
<evidence type="ECO:0000313" key="2">
    <source>
        <dbReference type="EMBL" id="ODS24878.1"/>
    </source>
</evidence>
<comment type="caution">
    <text evidence="2">The sequence shown here is derived from an EMBL/GenBank/DDBJ whole genome shotgun (WGS) entry which is preliminary data.</text>
</comment>
<evidence type="ECO:0008006" key="4">
    <source>
        <dbReference type="Google" id="ProtNLM"/>
    </source>
</evidence>
<proteinExistence type="predicted"/>
<keyword evidence="1" id="KW-0812">Transmembrane</keyword>
<reference evidence="2 3" key="1">
    <citation type="journal article" date="2016" name="Appl. Environ. Microbiol.">
        <title>Lack of Overt Genome Reduction in the Bryostatin-Producing Bryozoan Symbiont "Candidatus Endobugula sertula".</title>
        <authorList>
            <person name="Miller I.J."/>
            <person name="Vanee N."/>
            <person name="Fong S.S."/>
            <person name="Lim-Fong G.E."/>
            <person name="Kwan J.C."/>
        </authorList>
    </citation>
    <scope>NUCLEOTIDE SEQUENCE [LARGE SCALE GENOMIC DNA]</scope>
    <source>
        <strain evidence="2">AB1-4</strain>
    </source>
</reference>
<gene>
    <name evidence="2" type="ORF">AB835_01030</name>
</gene>
<evidence type="ECO:0000256" key="1">
    <source>
        <dbReference type="SAM" id="Phobius"/>
    </source>
</evidence>
<dbReference type="AlphaFoldDB" id="A0A1D2QTH9"/>
<organism evidence="2 3">
    <name type="scientific">Candidatus Endobugula sertula</name>
    <name type="common">Bugula neritina bacterial symbiont</name>
    <dbReference type="NCBI Taxonomy" id="62101"/>
    <lineage>
        <taxon>Bacteria</taxon>
        <taxon>Pseudomonadati</taxon>
        <taxon>Pseudomonadota</taxon>
        <taxon>Gammaproteobacteria</taxon>
        <taxon>Cellvibrionales</taxon>
        <taxon>Cellvibrionaceae</taxon>
        <taxon>Candidatus Endobugula</taxon>
    </lineage>
</organism>
<accession>A0A1D2QTH9</accession>
<dbReference type="Proteomes" id="UP000242502">
    <property type="component" value="Unassembled WGS sequence"/>
</dbReference>
<keyword evidence="1" id="KW-0472">Membrane</keyword>
<feature type="transmembrane region" description="Helical" evidence="1">
    <location>
        <begin position="20"/>
        <end position="41"/>
    </location>
</feature>
<sequence length="347" mass="37373">MLKLRYTGYCFTKQSGLGLVELLISITLSLLIMSGVIQLFLTSNQNSIAVQGASRMQENIRYALKRVGDDIALAGNMGCLNFASASILTDNGGAVGESINIGEGDTKLRYKYLNNFLPDVTLGAESWNNFEEYFISGGANNMDSDDLIKDGSDTLIVKYIDNSSAISITGYPADNQLALGSTTGLTNNDVVFAGSCDKMFIFQITAVNPVSSTVTMSNMSADHGIQNSLTVPFLYAGNSGSYEYSIRQAVGASGACADATPLNCSLYRSFNNNDQELVLGVSHLDVRYGRESGTAIAYDDVLTAANADNIDRVKVTLRFNAVDTTQGSGIQTKNITRVFAIRNQFER</sequence>
<protein>
    <recommendedName>
        <fullName evidence="4">Pilus assembly protein PilW</fullName>
    </recommendedName>
</protein>
<name>A0A1D2QTH9_9GAMM</name>
<dbReference type="STRING" id="62101.AB835_01030"/>